<keyword evidence="3" id="KW-1185">Reference proteome</keyword>
<dbReference type="EMBL" id="JALIDZ010000009">
    <property type="protein sequence ID" value="MCT8973942.1"/>
    <property type="molecule type" value="Genomic_DNA"/>
</dbReference>
<dbReference type="SUPFAM" id="SSF54593">
    <property type="entry name" value="Glyoxalase/Bleomycin resistance protein/Dihydroxybiphenyl dioxygenase"/>
    <property type="match status" value="1"/>
</dbReference>
<comment type="caution">
    <text evidence="2">The sequence shown here is derived from an EMBL/GenBank/DDBJ whole genome shotgun (WGS) entry which is preliminary data.</text>
</comment>
<evidence type="ECO:0000259" key="1">
    <source>
        <dbReference type="Pfam" id="PF13468"/>
    </source>
</evidence>
<dbReference type="InterPro" id="IPR025870">
    <property type="entry name" value="Glyoxalase-like_dom"/>
</dbReference>
<accession>A0AAW5R3F1</accession>
<evidence type="ECO:0000313" key="2">
    <source>
        <dbReference type="EMBL" id="MCT8973942.1"/>
    </source>
</evidence>
<sequence>MPARREDTDRLPAILGLDHVMVMVGDLDAASAEAESAGFTLSPPSVMPGLVNRLICFAEAPPGATSFIEFLQITDKAQVPQAVLEVLGERLGPAAIVVAVDDMARYCAHLDAIGIGHSGPMSIRRQWPVGEGRILDVHLEVVLPDPAELPVPCVTVRHHTPLHYRRREFVTHANAMVAMPAVAVQAPDPGAAAAILGRLFGIRPTEVPDGSILEMGGTFIVIRNGPPGIVGACVSETGNRDSVVLAPQSSWAPFQTLSGLQIARSNERGV</sequence>
<reference evidence="2 3" key="1">
    <citation type="submission" date="2022-04" db="EMBL/GenBank/DDBJ databases">
        <authorList>
            <person name="Ye Y.-Q."/>
            <person name="Du Z.-J."/>
        </authorList>
    </citation>
    <scope>NUCLEOTIDE SEQUENCE [LARGE SCALE GENOMIC DNA]</scope>
    <source>
        <strain evidence="2 3">A6E488</strain>
    </source>
</reference>
<proteinExistence type="predicted"/>
<dbReference type="InterPro" id="IPR029068">
    <property type="entry name" value="Glyas_Bleomycin-R_OHBP_Dase"/>
</dbReference>
<dbReference type="Proteomes" id="UP001320898">
    <property type="component" value="Unassembled WGS sequence"/>
</dbReference>
<dbReference type="Gene3D" id="3.10.180.10">
    <property type="entry name" value="2,3-Dihydroxybiphenyl 1,2-Dioxygenase, domain 1"/>
    <property type="match status" value="1"/>
</dbReference>
<evidence type="ECO:0000313" key="3">
    <source>
        <dbReference type="Proteomes" id="UP001320898"/>
    </source>
</evidence>
<name>A0AAW5R3F1_9HYPH</name>
<protein>
    <submittedName>
        <fullName evidence="2">VOC family protein</fullName>
    </submittedName>
</protein>
<organism evidence="2 3">
    <name type="scientific">Microbaculum marinisediminis</name>
    <dbReference type="NCBI Taxonomy" id="2931392"/>
    <lineage>
        <taxon>Bacteria</taxon>
        <taxon>Pseudomonadati</taxon>
        <taxon>Pseudomonadota</taxon>
        <taxon>Alphaproteobacteria</taxon>
        <taxon>Hyphomicrobiales</taxon>
        <taxon>Tepidamorphaceae</taxon>
        <taxon>Microbaculum</taxon>
    </lineage>
</organism>
<dbReference type="AlphaFoldDB" id="A0AAW5R3F1"/>
<gene>
    <name evidence="2" type="ORF">MUB46_18910</name>
</gene>
<dbReference type="Pfam" id="PF13468">
    <property type="entry name" value="Glyoxalase_3"/>
    <property type="match status" value="1"/>
</dbReference>
<feature type="domain" description="Glyoxalase-like" evidence="1">
    <location>
        <begin position="17"/>
        <end position="199"/>
    </location>
</feature>